<evidence type="ECO:0000313" key="2">
    <source>
        <dbReference type="EMBL" id="MBD2736821.1"/>
    </source>
</evidence>
<dbReference type="PANTHER" id="PTHR43415:SF3">
    <property type="entry name" value="GNAT-FAMILY ACETYLTRANSFERASE"/>
    <property type="match status" value="1"/>
</dbReference>
<gene>
    <name evidence="2" type="primary">pseH</name>
    <name evidence="2" type="ORF">H6H03_23515</name>
</gene>
<evidence type="ECO:0000259" key="1">
    <source>
        <dbReference type="PROSITE" id="PS51186"/>
    </source>
</evidence>
<dbReference type="GO" id="GO:0016746">
    <property type="term" value="F:acyltransferase activity"/>
    <property type="evidence" value="ECO:0007669"/>
    <property type="project" value="UniProtKB-KW"/>
</dbReference>
<keyword evidence="3" id="KW-1185">Reference proteome</keyword>
<dbReference type="Proteomes" id="UP000637383">
    <property type="component" value="Unassembled WGS sequence"/>
</dbReference>
<dbReference type="PROSITE" id="PS51186">
    <property type="entry name" value="GNAT"/>
    <property type="match status" value="1"/>
</dbReference>
<evidence type="ECO:0000313" key="3">
    <source>
        <dbReference type="Proteomes" id="UP000637383"/>
    </source>
</evidence>
<keyword evidence="2" id="KW-0808">Transferase</keyword>
<dbReference type="InterPro" id="IPR016181">
    <property type="entry name" value="Acyl_CoA_acyltransferase"/>
</dbReference>
<comment type="caution">
    <text evidence="2">The sequence shown here is derived from an EMBL/GenBank/DDBJ whole genome shotgun (WGS) entry which is preliminary data.</text>
</comment>
<protein>
    <submittedName>
        <fullName evidence="2">UDP-4-amino-4, 6-dideoxy-N-acetyl-beta-L-altrosamine N-acetyltransferase</fullName>
        <ecNumber evidence="2">2.3.1.202</ecNumber>
    </submittedName>
</protein>
<dbReference type="InterPro" id="IPR020036">
    <property type="entry name" value="PseH"/>
</dbReference>
<dbReference type="Pfam" id="PF13420">
    <property type="entry name" value="Acetyltransf_4"/>
    <property type="match status" value="1"/>
</dbReference>
<organism evidence="2 3">
    <name type="scientific">Nostoc paludosum FACHB-159</name>
    <dbReference type="NCBI Taxonomy" id="2692908"/>
    <lineage>
        <taxon>Bacteria</taxon>
        <taxon>Bacillati</taxon>
        <taxon>Cyanobacteriota</taxon>
        <taxon>Cyanophyceae</taxon>
        <taxon>Nostocales</taxon>
        <taxon>Nostocaceae</taxon>
        <taxon>Nostoc</taxon>
    </lineage>
</organism>
<proteinExistence type="predicted"/>
<dbReference type="EC" id="2.3.1.202" evidence="2"/>
<dbReference type="RefSeq" id="WP_190957432.1">
    <property type="nucleotide sequence ID" value="NZ_JACJTU010000024.1"/>
</dbReference>
<name>A0ABR8KBA8_9NOSO</name>
<dbReference type="EMBL" id="JACJTU010000024">
    <property type="protein sequence ID" value="MBD2736821.1"/>
    <property type="molecule type" value="Genomic_DNA"/>
</dbReference>
<accession>A0ABR8KBA8</accession>
<dbReference type="Gene3D" id="3.40.630.30">
    <property type="match status" value="1"/>
</dbReference>
<reference evidence="2 3" key="1">
    <citation type="journal article" date="2020" name="ISME J.">
        <title>Comparative genomics reveals insights into cyanobacterial evolution and habitat adaptation.</title>
        <authorList>
            <person name="Chen M.Y."/>
            <person name="Teng W.K."/>
            <person name="Zhao L."/>
            <person name="Hu C.X."/>
            <person name="Zhou Y.K."/>
            <person name="Han B.P."/>
            <person name="Song L.R."/>
            <person name="Shu W.S."/>
        </authorList>
    </citation>
    <scope>NUCLEOTIDE SEQUENCE [LARGE SCALE GENOMIC DNA]</scope>
    <source>
        <strain evidence="2 3">FACHB-159</strain>
    </source>
</reference>
<dbReference type="InterPro" id="IPR000182">
    <property type="entry name" value="GNAT_dom"/>
</dbReference>
<sequence>MGMPKREEYRLRPLQESDLEQLLEWRNSDRIRANMYSDHIITMDEHRKWFENNSKNESVIYKIFEFQERPVGVANVVQIDTHNEKCSWAFYLGDTNVPRGSGAVMEFIFLEYIFEVLKIRKLCCEVFAFNVSTIKLHKKFGFIEEGCFKRHILKNDKYEDVVSMALFSDEWIIKKSQIETICFGSN</sequence>
<dbReference type="PANTHER" id="PTHR43415">
    <property type="entry name" value="SPERMIDINE N(1)-ACETYLTRANSFERASE"/>
    <property type="match status" value="1"/>
</dbReference>
<dbReference type="SUPFAM" id="SSF55729">
    <property type="entry name" value="Acyl-CoA N-acyltransferases (Nat)"/>
    <property type="match status" value="1"/>
</dbReference>
<feature type="domain" description="N-acetyltransferase" evidence="1">
    <location>
        <begin position="9"/>
        <end position="169"/>
    </location>
</feature>
<dbReference type="NCBIfam" id="TIGR03585">
    <property type="entry name" value="PseH"/>
    <property type="match status" value="1"/>
</dbReference>
<keyword evidence="2" id="KW-0012">Acyltransferase</keyword>